<dbReference type="KEGG" id="paca:ID47_07380"/>
<dbReference type="InterPro" id="IPR009241">
    <property type="entry name" value="HigB-like"/>
</dbReference>
<dbReference type="eggNOG" id="COG4679">
    <property type="taxonomic scope" value="Bacteria"/>
</dbReference>
<organism evidence="1 2">
    <name type="scientific">Candidatus Odyssella acanthamoebae</name>
    <dbReference type="NCBI Taxonomy" id="91604"/>
    <lineage>
        <taxon>Bacteria</taxon>
        <taxon>Pseudomonadati</taxon>
        <taxon>Pseudomonadota</taxon>
        <taxon>Alphaproteobacteria</taxon>
        <taxon>Holosporales</taxon>
        <taxon>Candidatus Paracaedibacteraceae</taxon>
        <taxon>Candidatus Odyssella</taxon>
    </lineage>
</organism>
<accession>A0A077AY58</accession>
<dbReference type="EMBL" id="CP008941">
    <property type="protein sequence ID" value="AIK96583.1"/>
    <property type="molecule type" value="Genomic_DNA"/>
</dbReference>
<reference evidence="1 2" key="1">
    <citation type="submission" date="2014-07" db="EMBL/GenBank/DDBJ databases">
        <title>Comparative genomic insights into amoeba endosymbionts belonging to the families of Holosporaceae and Candidatus Midichloriaceae within Rickettsiales.</title>
        <authorList>
            <person name="Wang Z."/>
            <person name="Wu M."/>
        </authorList>
    </citation>
    <scope>NUCLEOTIDE SEQUENCE [LARGE SCALE GENOMIC DNA]</scope>
    <source>
        <strain evidence="1">PRA3</strain>
    </source>
</reference>
<sequence length="117" mass="13664">MKKPIYWVGNSKDDLMEFPERVRNEVGYALYIAQLGDKHPSVKPLKGFKGAGVLEVVEDYDTNTYRVVYTLKLKDAIYVLHAFQKKSKHGIATPQKEIDLIEARLKRAEEDYYRRKE</sequence>
<dbReference type="AlphaFoldDB" id="A0A077AY58"/>
<dbReference type="Pfam" id="PF05973">
    <property type="entry name" value="Gp49"/>
    <property type="match status" value="1"/>
</dbReference>
<dbReference type="HOGENOM" id="CLU_139003_0_0_5"/>
<evidence type="ECO:0000313" key="1">
    <source>
        <dbReference type="EMBL" id="AIK96583.1"/>
    </source>
</evidence>
<dbReference type="Proteomes" id="UP000028926">
    <property type="component" value="Chromosome"/>
</dbReference>
<name>A0A077AY58_9PROT</name>
<keyword evidence="2" id="KW-1185">Reference proteome</keyword>
<protein>
    <submittedName>
        <fullName evidence="1">Toxin RelE</fullName>
    </submittedName>
</protein>
<proteinExistence type="predicted"/>
<gene>
    <name evidence="1" type="ORF">ID47_07380</name>
</gene>
<evidence type="ECO:0000313" key="2">
    <source>
        <dbReference type="Proteomes" id="UP000028926"/>
    </source>
</evidence>